<gene>
    <name evidence="1" type="ordered locus">Ngar_c07520</name>
</gene>
<dbReference type="HOGENOM" id="CLU_2949419_0_0_2"/>
<sequence>MKGKSAMDSGRSVAHSIYGFFTDFVEMKRHFRYHSYMHLGCSRQRCRYCQQEYKASSSS</sequence>
<dbReference type="InParanoid" id="K0IDH4"/>
<dbReference type="KEGG" id="nga:Ngar_c07520"/>
<organism evidence="1 2">
    <name type="scientific">Nitrososphaera gargensis (strain Ga9.2)</name>
    <dbReference type="NCBI Taxonomy" id="1237085"/>
    <lineage>
        <taxon>Archaea</taxon>
        <taxon>Nitrososphaerota</taxon>
        <taxon>Nitrososphaeria</taxon>
        <taxon>Nitrososphaerales</taxon>
        <taxon>Nitrososphaeraceae</taxon>
        <taxon>Nitrososphaera</taxon>
    </lineage>
</organism>
<dbReference type="AlphaFoldDB" id="K0IDH4"/>
<reference evidence="1 2" key="1">
    <citation type="journal article" date="2012" name="Environ. Microbiol.">
        <title>The genome of the ammonia-oxidizing Candidatus Nitrososphaera gargensis: insights into metabolic versatility and environmental adaptations.</title>
        <authorList>
            <person name="Spang A."/>
            <person name="Poehlein A."/>
            <person name="Offre P."/>
            <person name="Zumbragel S."/>
            <person name="Haider S."/>
            <person name="Rychlik N."/>
            <person name="Nowka B."/>
            <person name="Schmeisser C."/>
            <person name="Lebedeva E.V."/>
            <person name="Rattei T."/>
            <person name="Bohm C."/>
            <person name="Schmid M."/>
            <person name="Galushko A."/>
            <person name="Hatzenpichler R."/>
            <person name="Weinmaier T."/>
            <person name="Daniel R."/>
            <person name="Schleper C."/>
            <person name="Spieck E."/>
            <person name="Streit W."/>
            <person name="Wagner M."/>
        </authorList>
    </citation>
    <scope>NUCLEOTIDE SEQUENCE [LARGE SCALE GENOMIC DNA]</scope>
    <source>
        <strain evidence="2">Ga9.2</strain>
    </source>
</reference>
<keyword evidence="2" id="KW-1185">Reference proteome</keyword>
<protein>
    <submittedName>
        <fullName evidence="1">Uncharacterized protein</fullName>
    </submittedName>
</protein>
<proteinExistence type="predicted"/>
<evidence type="ECO:0000313" key="2">
    <source>
        <dbReference type="Proteomes" id="UP000008037"/>
    </source>
</evidence>
<evidence type="ECO:0000313" key="1">
    <source>
        <dbReference type="EMBL" id="AFU57695.1"/>
    </source>
</evidence>
<dbReference type="Proteomes" id="UP000008037">
    <property type="component" value="Chromosome"/>
</dbReference>
<accession>K0IDH4</accession>
<dbReference type="EMBL" id="CP002408">
    <property type="protein sequence ID" value="AFU57695.1"/>
    <property type="molecule type" value="Genomic_DNA"/>
</dbReference>
<dbReference type="BioCyc" id="CNIT1237085:G1324-750-MONOMER"/>
<name>K0IDH4_NITGG</name>